<evidence type="ECO:0000256" key="4">
    <source>
        <dbReference type="ARBA" id="ARBA00022801"/>
    </source>
</evidence>
<reference evidence="10" key="1">
    <citation type="journal article" date="2019" name="Int. J. Syst. Evol. Microbiol.">
        <title>The Global Catalogue of Microorganisms (GCM) 10K type strain sequencing project: providing services to taxonomists for standard genome sequencing and annotation.</title>
        <authorList>
            <consortium name="The Broad Institute Genomics Platform"/>
            <consortium name="The Broad Institute Genome Sequencing Center for Infectious Disease"/>
            <person name="Wu L."/>
            <person name="Ma J."/>
        </authorList>
    </citation>
    <scope>NUCLEOTIDE SEQUENCE [LARGE SCALE GENOMIC DNA]</scope>
    <source>
        <strain evidence="10">CGMCC 4.7643</strain>
    </source>
</reference>
<accession>A0ABW5GI35</accession>
<evidence type="ECO:0000256" key="1">
    <source>
        <dbReference type="ARBA" id="ARBA00001231"/>
    </source>
</evidence>
<gene>
    <name evidence="9" type="ORF">ACFSYJ_17945</name>
</gene>
<comment type="similarity">
    <text evidence="2">Belongs to the glycosyl hydrolase 20 family.</text>
</comment>
<feature type="domain" description="Beta-hexosaminidase bacterial type N-terminal" evidence="8">
    <location>
        <begin position="47"/>
        <end position="178"/>
    </location>
</feature>
<keyword evidence="4" id="KW-0378">Hydrolase</keyword>
<protein>
    <recommendedName>
        <fullName evidence="3">beta-N-acetylhexosaminidase</fullName>
        <ecNumber evidence="3">3.2.1.52</ecNumber>
    </recommendedName>
</protein>
<evidence type="ECO:0000259" key="7">
    <source>
        <dbReference type="Pfam" id="PF00728"/>
    </source>
</evidence>
<organism evidence="9 10">
    <name type="scientific">Amycolatopsis samaneae</name>
    <dbReference type="NCBI Taxonomy" id="664691"/>
    <lineage>
        <taxon>Bacteria</taxon>
        <taxon>Bacillati</taxon>
        <taxon>Actinomycetota</taxon>
        <taxon>Actinomycetes</taxon>
        <taxon>Pseudonocardiales</taxon>
        <taxon>Pseudonocardiaceae</taxon>
        <taxon>Amycolatopsis</taxon>
    </lineage>
</organism>
<evidence type="ECO:0000256" key="6">
    <source>
        <dbReference type="SAM" id="SignalP"/>
    </source>
</evidence>
<evidence type="ECO:0000313" key="10">
    <source>
        <dbReference type="Proteomes" id="UP001597419"/>
    </source>
</evidence>
<dbReference type="InterPro" id="IPR015882">
    <property type="entry name" value="HEX_bac_N"/>
</dbReference>
<evidence type="ECO:0000256" key="5">
    <source>
        <dbReference type="ARBA" id="ARBA00023295"/>
    </source>
</evidence>
<feature type="domain" description="Glycoside hydrolase family 20 catalytic" evidence="7">
    <location>
        <begin position="181"/>
        <end position="348"/>
    </location>
</feature>
<dbReference type="Pfam" id="PF00728">
    <property type="entry name" value="Glyco_hydro_20"/>
    <property type="match status" value="2"/>
</dbReference>
<dbReference type="PRINTS" id="PR00738">
    <property type="entry name" value="GLHYDRLASE20"/>
</dbReference>
<dbReference type="InterPro" id="IPR015883">
    <property type="entry name" value="Glyco_hydro_20_cat"/>
</dbReference>
<keyword evidence="5" id="KW-0326">Glycosidase</keyword>
<name>A0ABW5GI35_9PSEU</name>
<dbReference type="Gene3D" id="3.30.379.10">
    <property type="entry name" value="Chitobiase/beta-hexosaminidase domain 2-like"/>
    <property type="match status" value="1"/>
</dbReference>
<dbReference type="PANTHER" id="PTHR22600:SF57">
    <property type="entry name" value="BETA-N-ACETYLHEXOSAMINIDASE"/>
    <property type="match status" value="1"/>
</dbReference>
<dbReference type="PANTHER" id="PTHR22600">
    <property type="entry name" value="BETA-HEXOSAMINIDASE"/>
    <property type="match status" value="1"/>
</dbReference>
<comment type="catalytic activity">
    <reaction evidence="1">
        <text>Hydrolysis of terminal non-reducing N-acetyl-D-hexosamine residues in N-acetyl-beta-D-hexosaminides.</text>
        <dbReference type="EC" id="3.2.1.52"/>
    </reaction>
</comment>
<dbReference type="Pfam" id="PF02838">
    <property type="entry name" value="Glyco_hydro_20b"/>
    <property type="match status" value="1"/>
</dbReference>
<sequence>MRKRLSRAVLGAAVVSLATLGLPAMAGPATAAEADRHQGKTERGVTDVVPAPVQAKADARANFSLSPHTVIRAGKGADQVAEYLRGLLRPATGYRLPVVSKSWGGPAISLELGHADQRVGTEGYQLKVTRDGVSLRANTTDGLFSGVQTLRQLLPSAIDAKTVQHRAWTVAGGSILDYPRFGYRGAMLDVARHFFAPDQVKAYIDQIAQYKINTLHLHLADDQGWRIEIKSWPRLATYGGQTQVGGGKGGYYTQEQYKDLVAYAASRHITVVPEIDMPGHTNAAQASYAELNCDGVAPPLRTDIEVGYSSLCINKDITYKFLDDVLREVSALTPGKYVNIGGDEAHATKPEDYLTFEKKVQPIVAKYGKLITGWHDIAKSQPPASAIPQFWGTDGVNADVAAAAARGNKILMSPANKAYLDMQYNKDSPLGLHWAGYVEVKDAYDWDPSTFLQGVSESQVAGVEAPLWSETLVTNDNIEYMAFPRLAGHAEIAWSPKATHNWDTYRVRLAKQGPRWTAQGIDFYRSPQVDWK</sequence>
<dbReference type="InterPro" id="IPR017853">
    <property type="entry name" value="GH"/>
</dbReference>
<dbReference type="EMBL" id="JBHUKU010000009">
    <property type="protein sequence ID" value="MFD2460496.1"/>
    <property type="molecule type" value="Genomic_DNA"/>
</dbReference>
<dbReference type="Proteomes" id="UP001597419">
    <property type="component" value="Unassembled WGS sequence"/>
</dbReference>
<dbReference type="RefSeq" id="WP_345393521.1">
    <property type="nucleotide sequence ID" value="NZ_BAABHG010000006.1"/>
</dbReference>
<keyword evidence="10" id="KW-1185">Reference proteome</keyword>
<evidence type="ECO:0000256" key="3">
    <source>
        <dbReference type="ARBA" id="ARBA00012663"/>
    </source>
</evidence>
<feature type="chain" id="PRO_5046873488" description="beta-N-acetylhexosaminidase" evidence="6">
    <location>
        <begin position="27"/>
        <end position="532"/>
    </location>
</feature>
<dbReference type="EC" id="3.2.1.52" evidence="3"/>
<comment type="caution">
    <text evidence="9">The sequence shown here is derived from an EMBL/GenBank/DDBJ whole genome shotgun (WGS) entry which is preliminary data.</text>
</comment>
<evidence type="ECO:0000259" key="8">
    <source>
        <dbReference type="Pfam" id="PF02838"/>
    </source>
</evidence>
<feature type="signal peptide" evidence="6">
    <location>
        <begin position="1"/>
        <end position="26"/>
    </location>
</feature>
<dbReference type="SUPFAM" id="SSF55545">
    <property type="entry name" value="beta-N-acetylhexosaminidase-like domain"/>
    <property type="match status" value="1"/>
</dbReference>
<evidence type="ECO:0000256" key="2">
    <source>
        <dbReference type="ARBA" id="ARBA00006285"/>
    </source>
</evidence>
<dbReference type="CDD" id="cd06568">
    <property type="entry name" value="GH20_SpHex_like"/>
    <property type="match status" value="1"/>
</dbReference>
<dbReference type="InterPro" id="IPR029018">
    <property type="entry name" value="Hex-like_dom2"/>
</dbReference>
<feature type="domain" description="Glycoside hydrolase family 20 catalytic" evidence="7">
    <location>
        <begin position="355"/>
        <end position="496"/>
    </location>
</feature>
<proteinExistence type="inferred from homology"/>
<evidence type="ECO:0000313" key="9">
    <source>
        <dbReference type="EMBL" id="MFD2460496.1"/>
    </source>
</evidence>
<dbReference type="InterPro" id="IPR025705">
    <property type="entry name" value="Beta_hexosaminidase_sua/sub"/>
</dbReference>
<keyword evidence="6" id="KW-0732">Signal</keyword>
<dbReference type="SUPFAM" id="SSF51445">
    <property type="entry name" value="(Trans)glycosidases"/>
    <property type="match status" value="1"/>
</dbReference>
<dbReference type="Gene3D" id="3.20.20.80">
    <property type="entry name" value="Glycosidases"/>
    <property type="match status" value="1"/>
</dbReference>